<comment type="caution">
    <text evidence="1">Lacks conserved residue(s) required for the propagation of feature annotation.</text>
</comment>
<evidence type="ECO:0000259" key="2">
    <source>
        <dbReference type="PROSITE" id="PS50026"/>
    </source>
</evidence>
<comment type="caution">
    <text evidence="3">The sequence shown here is derived from an EMBL/GenBank/DDBJ whole genome shotgun (WGS) entry which is preliminary data.</text>
</comment>
<reference evidence="3 4" key="1">
    <citation type="journal article" date="2022" name="Nat. Ecol. Evol.">
        <title>A masculinizing supergene underlies an exaggerated male reproductive morph in a spider.</title>
        <authorList>
            <person name="Hendrickx F."/>
            <person name="De Corte Z."/>
            <person name="Sonet G."/>
            <person name="Van Belleghem S.M."/>
            <person name="Kostlbacher S."/>
            <person name="Vangestel C."/>
        </authorList>
    </citation>
    <scope>NUCLEOTIDE SEQUENCE [LARGE SCALE GENOMIC DNA]</scope>
    <source>
        <tissue evidence="3">Whole body</tissue>
    </source>
</reference>
<dbReference type="SMART" id="SM00181">
    <property type="entry name" value="EGF"/>
    <property type="match status" value="2"/>
</dbReference>
<dbReference type="Proteomes" id="UP000827092">
    <property type="component" value="Unassembled WGS sequence"/>
</dbReference>
<sequence>MLNISVDACFKKPCGTSLICNDNGDSTYTCSCKEGFMYNGKRCIKMDKCAMGINCEQLCTNGLCSCAEGFYLNSDNATCSK</sequence>
<dbReference type="AlphaFoldDB" id="A0AAV6TGD7"/>
<dbReference type="PROSITE" id="PS01186">
    <property type="entry name" value="EGF_2"/>
    <property type="match status" value="1"/>
</dbReference>
<accession>A0AAV6TGD7</accession>
<dbReference type="PROSITE" id="PS50026">
    <property type="entry name" value="EGF_3"/>
    <property type="match status" value="1"/>
</dbReference>
<evidence type="ECO:0000313" key="4">
    <source>
        <dbReference type="Proteomes" id="UP000827092"/>
    </source>
</evidence>
<feature type="domain" description="EGF-like" evidence="2">
    <location>
        <begin position="5"/>
        <end position="44"/>
    </location>
</feature>
<keyword evidence="1" id="KW-0245">EGF-like domain</keyword>
<keyword evidence="4" id="KW-1185">Reference proteome</keyword>
<name>A0AAV6TGD7_9ARAC</name>
<proteinExistence type="predicted"/>
<organism evidence="3 4">
    <name type="scientific">Oedothorax gibbosus</name>
    <dbReference type="NCBI Taxonomy" id="931172"/>
    <lineage>
        <taxon>Eukaryota</taxon>
        <taxon>Metazoa</taxon>
        <taxon>Ecdysozoa</taxon>
        <taxon>Arthropoda</taxon>
        <taxon>Chelicerata</taxon>
        <taxon>Arachnida</taxon>
        <taxon>Araneae</taxon>
        <taxon>Araneomorphae</taxon>
        <taxon>Entelegynae</taxon>
        <taxon>Araneoidea</taxon>
        <taxon>Linyphiidae</taxon>
        <taxon>Erigoninae</taxon>
        <taxon>Oedothorax</taxon>
    </lineage>
</organism>
<evidence type="ECO:0000313" key="3">
    <source>
        <dbReference type="EMBL" id="KAG8170895.1"/>
    </source>
</evidence>
<evidence type="ECO:0000256" key="1">
    <source>
        <dbReference type="PROSITE-ProRule" id="PRU00076"/>
    </source>
</evidence>
<gene>
    <name evidence="3" type="ORF">JTE90_025223</name>
</gene>
<dbReference type="Gene3D" id="2.10.25.10">
    <property type="entry name" value="Laminin"/>
    <property type="match status" value="2"/>
</dbReference>
<dbReference type="SUPFAM" id="SSF57196">
    <property type="entry name" value="EGF/Laminin"/>
    <property type="match status" value="1"/>
</dbReference>
<protein>
    <recommendedName>
        <fullName evidence="2">EGF-like domain-containing protein</fullName>
    </recommendedName>
</protein>
<dbReference type="InterPro" id="IPR000742">
    <property type="entry name" value="EGF"/>
</dbReference>
<dbReference type="EMBL" id="JAFNEN010004715">
    <property type="protein sequence ID" value="KAG8170895.1"/>
    <property type="molecule type" value="Genomic_DNA"/>
</dbReference>